<dbReference type="AlphaFoldDB" id="A0A448WZI8"/>
<accession>A0A448WZI8</accession>
<evidence type="ECO:0000313" key="2">
    <source>
        <dbReference type="Proteomes" id="UP000784294"/>
    </source>
</evidence>
<gene>
    <name evidence="1" type="ORF">PXEA_LOCUS17503</name>
</gene>
<sequence length="106" mass="11918">MLNSDKVGLRNRYLSRCLDAFPVNLIKKTCLSLKRATAFHLCTFMFNRCGSSSPLMRHSPTNSLSGTACDLKTLIRSTSVPNRLFSSRLPPYAPTARQIYQAECRC</sequence>
<organism evidence="1 2">
    <name type="scientific">Protopolystoma xenopodis</name>
    <dbReference type="NCBI Taxonomy" id="117903"/>
    <lineage>
        <taxon>Eukaryota</taxon>
        <taxon>Metazoa</taxon>
        <taxon>Spiralia</taxon>
        <taxon>Lophotrochozoa</taxon>
        <taxon>Platyhelminthes</taxon>
        <taxon>Monogenea</taxon>
        <taxon>Polyopisthocotylea</taxon>
        <taxon>Polystomatidea</taxon>
        <taxon>Polystomatidae</taxon>
        <taxon>Protopolystoma</taxon>
    </lineage>
</organism>
<dbReference type="Proteomes" id="UP000784294">
    <property type="component" value="Unassembled WGS sequence"/>
</dbReference>
<evidence type="ECO:0000313" key="1">
    <source>
        <dbReference type="EMBL" id="VEL24063.1"/>
    </source>
</evidence>
<dbReference type="EMBL" id="CAAALY010065630">
    <property type="protein sequence ID" value="VEL24063.1"/>
    <property type="molecule type" value="Genomic_DNA"/>
</dbReference>
<reference evidence="1" key="1">
    <citation type="submission" date="2018-11" db="EMBL/GenBank/DDBJ databases">
        <authorList>
            <consortium name="Pathogen Informatics"/>
        </authorList>
    </citation>
    <scope>NUCLEOTIDE SEQUENCE</scope>
</reference>
<comment type="caution">
    <text evidence="1">The sequence shown here is derived from an EMBL/GenBank/DDBJ whole genome shotgun (WGS) entry which is preliminary data.</text>
</comment>
<protein>
    <submittedName>
        <fullName evidence="1">Uncharacterized protein</fullName>
    </submittedName>
</protein>
<keyword evidence="2" id="KW-1185">Reference proteome</keyword>
<proteinExistence type="predicted"/>
<name>A0A448WZI8_9PLAT</name>